<dbReference type="PANTHER" id="PTHR34704:SF1">
    <property type="entry name" value="ATPASE"/>
    <property type="match status" value="1"/>
</dbReference>
<dbReference type="SUPFAM" id="SSF52540">
    <property type="entry name" value="P-loop containing nucleoside triphosphate hydrolases"/>
    <property type="match status" value="1"/>
</dbReference>
<evidence type="ECO:0000259" key="1">
    <source>
        <dbReference type="Pfam" id="PF03008"/>
    </source>
</evidence>
<reference evidence="2 3" key="1">
    <citation type="submission" date="2017-01" db="EMBL/GenBank/DDBJ databases">
        <title>Novel large sulfur bacteria in the metagenomes of groundwater-fed chemosynthetic microbial mats in the Lake Huron basin.</title>
        <authorList>
            <person name="Sharrar A.M."/>
            <person name="Flood B.E."/>
            <person name="Bailey J.V."/>
            <person name="Jones D.S."/>
            <person name="Biddanda B."/>
            <person name="Ruberg S.A."/>
            <person name="Marcus D.N."/>
            <person name="Dick G.J."/>
        </authorList>
    </citation>
    <scope>NUCLEOTIDE SEQUENCE [LARGE SCALE GENOMIC DNA]</scope>
    <source>
        <strain evidence="2">A8</strain>
    </source>
</reference>
<organism evidence="2 3">
    <name type="scientific">Thiothrix lacustris</name>
    <dbReference type="NCBI Taxonomy" id="525917"/>
    <lineage>
        <taxon>Bacteria</taxon>
        <taxon>Pseudomonadati</taxon>
        <taxon>Pseudomonadota</taxon>
        <taxon>Gammaproteobacteria</taxon>
        <taxon>Thiotrichales</taxon>
        <taxon>Thiotrichaceae</taxon>
        <taxon>Thiothrix</taxon>
    </lineage>
</organism>
<protein>
    <recommendedName>
        <fullName evidence="1">DUF234 domain-containing protein</fullName>
    </recommendedName>
</protein>
<dbReference type="Proteomes" id="UP000192491">
    <property type="component" value="Unassembled WGS sequence"/>
</dbReference>
<evidence type="ECO:0000313" key="2">
    <source>
        <dbReference type="EMBL" id="OQX05052.1"/>
    </source>
</evidence>
<dbReference type="Gene3D" id="3.40.50.300">
    <property type="entry name" value="P-loop containing nucleotide triphosphate hydrolases"/>
    <property type="match status" value="1"/>
</dbReference>
<gene>
    <name evidence="2" type="ORF">BWK73_34640</name>
</gene>
<feature type="domain" description="DUF234" evidence="1">
    <location>
        <begin position="314"/>
        <end position="397"/>
    </location>
</feature>
<comment type="caution">
    <text evidence="2">The sequence shown here is derived from an EMBL/GenBank/DDBJ whole genome shotgun (WGS) entry which is preliminary data.</text>
</comment>
<dbReference type="AlphaFoldDB" id="A0A1Y1QGH8"/>
<accession>A0A1Y1QGH8</accession>
<dbReference type="InterPro" id="IPR004256">
    <property type="entry name" value="DUF234"/>
</dbReference>
<dbReference type="STRING" id="1123401.GCA_000621325_01137"/>
<dbReference type="InterPro" id="IPR027417">
    <property type="entry name" value="P-loop_NTPase"/>
</dbReference>
<sequence>MKFYNRDNEQQQLRLWSQQAAEGKSSLTLMVGRRRVGKTGLLAHTYQGSALYLFISRKAEPLLCAEFTEQIRAQLNLPIFGQPRSLREVLEILFQYAQTQPLTLILDAFQDIARVNPAVFSELQNLWDQYRPRCKLHLICCGSLYSLMTKLFQDSKEPLFGRADHRINLQPLKPAYLAELLHDSGRYSAENLLTWYTLSGGVPKYLEWLVQTDPQRDVWESLINEFSLVIEEGRYRLAEEFGVEQSTYFSILATLASGKTSRSEIESVLEMSIGPYLKRLEEDFDIIQRVTPVFATPNSRQVKYRIQDAFLSFWFRFIYRYRSAVEIENFAFIRQAIARDFATYSGVWLEQLFRAQLAASGDYNLIGNYWEAGNNNEIDIVAVNDFSKIALIAEVKRNPANVRLSKLKAKAQRLEQRLVGYEITYRGLSLADLERV</sequence>
<dbReference type="Pfam" id="PF03008">
    <property type="entry name" value="DUF234"/>
    <property type="match status" value="1"/>
</dbReference>
<dbReference type="EMBL" id="MTEJ01000307">
    <property type="protein sequence ID" value="OQX05052.1"/>
    <property type="molecule type" value="Genomic_DNA"/>
</dbReference>
<dbReference type="PANTHER" id="PTHR34704">
    <property type="entry name" value="ATPASE"/>
    <property type="match status" value="1"/>
</dbReference>
<name>A0A1Y1QGH8_9GAMM</name>
<proteinExistence type="predicted"/>
<evidence type="ECO:0000313" key="3">
    <source>
        <dbReference type="Proteomes" id="UP000192491"/>
    </source>
</evidence>